<organism evidence="10 11">
    <name type="scientific">Cardamine amara subsp. amara</name>
    <dbReference type="NCBI Taxonomy" id="228776"/>
    <lineage>
        <taxon>Eukaryota</taxon>
        <taxon>Viridiplantae</taxon>
        <taxon>Streptophyta</taxon>
        <taxon>Embryophyta</taxon>
        <taxon>Tracheophyta</taxon>
        <taxon>Spermatophyta</taxon>
        <taxon>Magnoliopsida</taxon>
        <taxon>eudicotyledons</taxon>
        <taxon>Gunneridae</taxon>
        <taxon>Pentapetalae</taxon>
        <taxon>rosids</taxon>
        <taxon>malvids</taxon>
        <taxon>Brassicales</taxon>
        <taxon>Brassicaceae</taxon>
        <taxon>Cardamineae</taxon>
        <taxon>Cardamine</taxon>
    </lineage>
</organism>
<evidence type="ECO:0000256" key="6">
    <source>
        <dbReference type="SAM" id="MobiDB-lite"/>
    </source>
</evidence>
<evidence type="ECO:0000256" key="2">
    <source>
        <dbReference type="ARBA" id="ARBA00023015"/>
    </source>
</evidence>
<dbReference type="InterPro" id="IPR009057">
    <property type="entry name" value="Homeodomain-like_sf"/>
</dbReference>
<feature type="domain" description="SANT" evidence="8">
    <location>
        <begin position="114"/>
        <end position="162"/>
    </location>
</feature>
<name>A0ABD1BKP2_CARAN</name>
<dbReference type="InterPro" id="IPR001005">
    <property type="entry name" value="SANT/Myb"/>
</dbReference>
<dbReference type="Pfam" id="PF00249">
    <property type="entry name" value="Myb_DNA-binding"/>
    <property type="match status" value="2"/>
</dbReference>
<feature type="domain" description="HTH myb-type" evidence="9">
    <location>
        <begin position="10"/>
        <end position="63"/>
    </location>
</feature>
<dbReference type="PROSITE" id="PS51294">
    <property type="entry name" value="HTH_MYB"/>
    <property type="match status" value="2"/>
</dbReference>
<feature type="domain" description="Myb-like" evidence="7">
    <location>
        <begin position="5"/>
        <end position="59"/>
    </location>
</feature>
<dbReference type="InterPro" id="IPR006447">
    <property type="entry name" value="Myb_dom_plants"/>
</dbReference>
<sequence>MTLGQENSIRSSWSRADDLAFERALAIYTDKTDYNWEKIAAAVPGKTIEQIKEHYEVLVRDVMMIESGYVPLPDYDVSEEPNHSTSDKERSIGERTSNKQKREFKQKWRKGVSWTSDEHREFLLGLEQYGKGDWRSISRYSVLTRTPSQVASHAQKYYARHNTKNKHSKRSSIHDITDANSRGISTNQRPITWQNKNNNVVVTSNTQTSSQPSLDLPVYGTSNIRNTQATQTSLQPSLENPTYGASTKWNTQVVSQPTVNTPKYGKPIIRQSMGGPMFSPFGTGMNQWAPPPHKTYGVQHHSPSYSSVSSASFNMSYVPSASLNIGSVRAPSASFKMGSTPNASLSMGSVPSASFNMRSAPSSSLKMGSTSSSSLNMVSVPSDSFNMNSILSASLNMGSDPSASLHMGSTPSASLNMGSVPNTSLNMGSVPSASLNIGSITSASLNMGLIPNTSFNMGSVPSDSLKMGSVPSASLNMGSFPCASFNMG</sequence>
<reference evidence="10 11" key="1">
    <citation type="submission" date="2024-04" db="EMBL/GenBank/DDBJ databases">
        <title>Genome assembly C_amara_ONT_v2.</title>
        <authorList>
            <person name="Yant L."/>
            <person name="Moore C."/>
            <person name="Slenker M."/>
        </authorList>
    </citation>
    <scope>NUCLEOTIDE SEQUENCE [LARGE SCALE GENOMIC DNA]</scope>
    <source>
        <tissue evidence="10">Leaf</tissue>
    </source>
</reference>
<dbReference type="NCBIfam" id="TIGR01557">
    <property type="entry name" value="myb_SHAQKYF"/>
    <property type="match status" value="1"/>
</dbReference>
<dbReference type="SMART" id="SM00717">
    <property type="entry name" value="SANT"/>
    <property type="match status" value="2"/>
</dbReference>
<keyword evidence="11" id="KW-1185">Reference proteome</keyword>
<keyword evidence="4" id="KW-0804">Transcription</keyword>
<keyword evidence="5" id="KW-0539">Nucleus</keyword>
<dbReference type="PROSITE" id="PS51293">
    <property type="entry name" value="SANT"/>
    <property type="match status" value="1"/>
</dbReference>
<dbReference type="InterPro" id="IPR017884">
    <property type="entry name" value="SANT_dom"/>
</dbReference>
<dbReference type="AlphaFoldDB" id="A0ABD1BKP2"/>
<keyword evidence="2" id="KW-0805">Transcription regulation</keyword>
<evidence type="ECO:0000313" key="11">
    <source>
        <dbReference type="Proteomes" id="UP001558713"/>
    </source>
</evidence>
<comment type="caution">
    <text evidence="10">The sequence shown here is derived from an EMBL/GenBank/DDBJ whole genome shotgun (WGS) entry which is preliminary data.</text>
</comment>
<dbReference type="FunFam" id="1.10.10.60:FF:000009">
    <property type="entry name" value="transcription factor MYB1R1"/>
    <property type="match status" value="1"/>
</dbReference>
<dbReference type="CDD" id="cd00167">
    <property type="entry name" value="SANT"/>
    <property type="match status" value="2"/>
</dbReference>
<evidence type="ECO:0000259" key="8">
    <source>
        <dbReference type="PROSITE" id="PS51293"/>
    </source>
</evidence>
<dbReference type="Gene3D" id="1.10.10.60">
    <property type="entry name" value="Homeodomain-like"/>
    <property type="match status" value="2"/>
</dbReference>
<gene>
    <name evidence="10" type="ORF">V5N11_029277</name>
</gene>
<evidence type="ECO:0000259" key="9">
    <source>
        <dbReference type="PROSITE" id="PS51294"/>
    </source>
</evidence>
<accession>A0ABD1BKP2</accession>
<evidence type="ECO:0000256" key="5">
    <source>
        <dbReference type="ARBA" id="ARBA00023242"/>
    </source>
</evidence>
<dbReference type="GO" id="GO:0005634">
    <property type="term" value="C:nucleus"/>
    <property type="evidence" value="ECO:0007669"/>
    <property type="project" value="UniProtKB-SubCell"/>
</dbReference>
<dbReference type="FunFam" id="1.10.10.60:FF:000154">
    <property type="entry name" value="Transcription factor SRM1"/>
    <property type="match status" value="1"/>
</dbReference>
<feature type="domain" description="Myb-like" evidence="7">
    <location>
        <begin position="113"/>
        <end position="158"/>
    </location>
</feature>
<comment type="subcellular location">
    <subcellularLocation>
        <location evidence="1">Nucleus</location>
    </subcellularLocation>
</comment>
<evidence type="ECO:0000256" key="1">
    <source>
        <dbReference type="ARBA" id="ARBA00004123"/>
    </source>
</evidence>
<dbReference type="EMBL" id="JBANAX010000239">
    <property type="protein sequence ID" value="KAL1217722.1"/>
    <property type="molecule type" value="Genomic_DNA"/>
</dbReference>
<evidence type="ECO:0000259" key="7">
    <source>
        <dbReference type="PROSITE" id="PS50090"/>
    </source>
</evidence>
<dbReference type="SUPFAM" id="SSF46689">
    <property type="entry name" value="Homeodomain-like"/>
    <property type="match status" value="2"/>
</dbReference>
<dbReference type="PANTHER" id="PTHR44042">
    <property type="entry name" value="DUPLICATED HOMEODOMAIN-LIKE SUPERFAMILY PROTEIN-RELATED"/>
    <property type="match status" value="1"/>
</dbReference>
<dbReference type="InterPro" id="IPR017930">
    <property type="entry name" value="Myb_dom"/>
</dbReference>
<feature type="compositionally biased region" description="Basic and acidic residues" evidence="6">
    <location>
        <begin position="80"/>
        <end position="106"/>
    </location>
</feature>
<dbReference type="PANTHER" id="PTHR44042:SF67">
    <property type="entry name" value="MYB-LIKE PROTEIN I"/>
    <property type="match status" value="1"/>
</dbReference>
<dbReference type="Proteomes" id="UP001558713">
    <property type="component" value="Unassembled WGS sequence"/>
</dbReference>
<feature type="domain" description="HTH myb-type" evidence="9">
    <location>
        <begin position="109"/>
        <end position="162"/>
    </location>
</feature>
<evidence type="ECO:0000313" key="10">
    <source>
        <dbReference type="EMBL" id="KAL1217722.1"/>
    </source>
</evidence>
<evidence type="ECO:0000256" key="3">
    <source>
        <dbReference type="ARBA" id="ARBA00023125"/>
    </source>
</evidence>
<feature type="region of interest" description="Disordered" evidence="6">
    <location>
        <begin position="74"/>
        <end position="107"/>
    </location>
</feature>
<dbReference type="PROSITE" id="PS50090">
    <property type="entry name" value="MYB_LIKE"/>
    <property type="match status" value="2"/>
</dbReference>
<keyword evidence="3" id="KW-0238">DNA-binding</keyword>
<evidence type="ECO:0000256" key="4">
    <source>
        <dbReference type="ARBA" id="ARBA00023163"/>
    </source>
</evidence>
<dbReference type="GO" id="GO:0010468">
    <property type="term" value="P:regulation of gene expression"/>
    <property type="evidence" value="ECO:0007669"/>
    <property type="project" value="UniProtKB-ARBA"/>
</dbReference>
<proteinExistence type="predicted"/>
<dbReference type="GO" id="GO:0003677">
    <property type="term" value="F:DNA binding"/>
    <property type="evidence" value="ECO:0007669"/>
    <property type="project" value="UniProtKB-KW"/>
</dbReference>
<protein>
    <submittedName>
        <fullName evidence="10">Transcription factor SRM1</fullName>
    </submittedName>
</protein>